<dbReference type="EMBL" id="GBYB01007316">
    <property type="protein sequence ID" value="JAG77083.1"/>
    <property type="molecule type" value="Transcribed_RNA"/>
</dbReference>
<sequence length="174" mass="19050">MSCDGVWLLDIVFSINSVTSIMSMTVSSRIKNQCRCLPHEIGIKAMVEVQVASIVSTTIQCEVSSCTNHQKIINMQFFAIVLLVIASAAVTLSKPTEAESLEPLKSVSITRETPVVPRDKRGLLFGGAYTAPVAYTSAYRSPVAYTSSYSYGYPYAYSAYPYYASAYTAPYYLA</sequence>
<gene>
    <name evidence="1" type="primary">cyp8</name>
    <name evidence="1" type="ORF">g.66505</name>
</gene>
<reference evidence="1" key="1">
    <citation type="submission" date="2015-01" db="EMBL/GenBank/DDBJ databases">
        <title>Transcriptome Assembly of Fopius arisanus.</title>
        <authorList>
            <person name="Geib S."/>
        </authorList>
    </citation>
    <scope>NUCLEOTIDE SEQUENCE</scope>
</reference>
<dbReference type="AlphaFoldDB" id="A0A0C9RKE1"/>
<protein>
    <submittedName>
        <fullName evidence="1">Cyp8 protein</fullName>
    </submittedName>
</protein>
<proteinExistence type="predicted"/>
<name>A0A0C9RKE1_9HYME</name>
<accession>A0A0C9RKE1</accession>
<organism evidence="1">
    <name type="scientific">Fopius arisanus</name>
    <dbReference type="NCBI Taxonomy" id="64838"/>
    <lineage>
        <taxon>Eukaryota</taxon>
        <taxon>Metazoa</taxon>
        <taxon>Ecdysozoa</taxon>
        <taxon>Arthropoda</taxon>
        <taxon>Hexapoda</taxon>
        <taxon>Insecta</taxon>
        <taxon>Pterygota</taxon>
        <taxon>Neoptera</taxon>
        <taxon>Endopterygota</taxon>
        <taxon>Hymenoptera</taxon>
        <taxon>Apocrita</taxon>
        <taxon>Ichneumonoidea</taxon>
        <taxon>Braconidae</taxon>
        <taxon>Opiinae</taxon>
        <taxon>Fopius</taxon>
    </lineage>
</organism>
<evidence type="ECO:0000313" key="1">
    <source>
        <dbReference type="EMBL" id="JAG77083.1"/>
    </source>
</evidence>